<dbReference type="EMBL" id="LK056692">
    <property type="protein sequence ID" value="CDU26036.1"/>
    <property type="molecule type" value="Genomic_DNA"/>
</dbReference>
<proteinExistence type="predicted"/>
<feature type="signal peptide" evidence="2">
    <location>
        <begin position="1"/>
        <end position="18"/>
    </location>
</feature>
<evidence type="ECO:0000256" key="2">
    <source>
        <dbReference type="SAM" id="SignalP"/>
    </source>
</evidence>
<evidence type="ECO:0008006" key="4">
    <source>
        <dbReference type="Google" id="ProtNLM"/>
    </source>
</evidence>
<evidence type="ECO:0000313" key="3">
    <source>
        <dbReference type="EMBL" id="CDU26036.1"/>
    </source>
</evidence>
<dbReference type="OrthoDB" id="2558149at2759"/>
<gene>
    <name evidence="3" type="ORF">SPSC_10004</name>
</gene>
<feature type="chain" id="PRO_5007281361" description="Effector family protein Eff1" evidence="2">
    <location>
        <begin position="19"/>
        <end position="306"/>
    </location>
</feature>
<sequence>MLVGTLYVFVLFLGLVTGSPVGNQQDPWGEDSFHSLQPYQHGVPDSPIWPPDAVHSAPLAFAGSTHLSPPEPPHLLQPYPRLMVAPFPNSNVATLDPPKTDGGEVEASQANLPSSQVHGRMDPRADRKVAEQTHPHYHVGTTIPQRSESLAAFFTEGGLRREWLHSNDDARNEINKQIFNGRLHWLKPRDFPDMVHRSFKAMAVRFSRELPSVEVPGPGLNAPKRSVRMITHGGSNDNDSWRAGYMLDHKTYFSFWSFGDKDRKETMPLHVQRHGVGYLDPDDVEGVDAFLGDKFKDLPQVVHHIP</sequence>
<evidence type="ECO:0000256" key="1">
    <source>
        <dbReference type="SAM" id="MobiDB-lite"/>
    </source>
</evidence>
<feature type="region of interest" description="Disordered" evidence="1">
    <location>
        <begin position="99"/>
        <end position="120"/>
    </location>
</feature>
<protein>
    <recommendedName>
        <fullName evidence="4">Effector family protein Eff1</fullName>
    </recommendedName>
</protein>
<organism evidence="3">
    <name type="scientific">Sporisorium scitamineum</name>
    <dbReference type="NCBI Taxonomy" id="49012"/>
    <lineage>
        <taxon>Eukaryota</taxon>
        <taxon>Fungi</taxon>
        <taxon>Dikarya</taxon>
        <taxon>Basidiomycota</taxon>
        <taxon>Ustilaginomycotina</taxon>
        <taxon>Ustilaginomycetes</taxon>
        <taxon>Ustilaginales</taxon>
        <taxon>Ustilaginaceae</taxon>
        <taxon>Sporisorium</taxon>
    </lineage>
</organism>
<name>A0A127ZJ51_9BASI</name>
<dbReference type="AlphaFoldDB" id="A0A127ZJ51"/>
<keyword evidence="2" id="KW-0732">Signal</keyword>
<feature type="compositionally biased region" description="Polar residues" evidence="1">
    <location>
        <begin position="108"/>
        <end position="117"/>
    </location>
</feature>
<reference evidence="3" key="1">
    <citation type="submission" date="2014-06" db="EMBL/GenBank/DDBJ databases">
        <authorList>
            <person name="Ju J."/>
            <person name="Zhang J."/>
        </authorList>
    </citation>
    <scope>NUCLEOTIDE SEQUENCE</scope>
    <source>
        <strain evidence="3">SscI8</strain>
    </source>
</reference>
<accession>A0A127ZJ51</accession>